<evidence type="ECO:0000256" key="7">
    <source>
        <dbReference type="ARBA" id="ARBA00022927"/>
    </source>
</evidence>
<evidence type="ECO:0000256" key="6">
    <source>
        <dbReference type="ARBA" id="ARBA00022692"/>
    </source>
</evidence>
<evidence type="ECO:0000313" key="12">
    <source>
        <dbReference type="Proteomes" id="UP000216752"/>
    </source>
</evidence>
<dbReference type="Gene3D" id="3.30.1150.10">
    <property type="match status" value="1"/>
</dbReference>
<keyword evidence="4" id="KW-1003">Cell membrane</keyword>
<dbReference type="Proteomes" id="UP000216752">
    <property type="component" value="Chromosome"/>
</dbReference>
<protein>
    <recommendedName>
        <fullName evidence="10">TonB C-terminal domain-containing protein</fullName>
    </recommendedName>
</protein>
<keyword evidence="12" id="KW-1185">Reference proteome</keyword>
<keyword evidence="5" id="KW-0997">Cell inner membrane</keyword>
<dbReference type="SUPFAM" id="SSF74653">
    <property type="entry name" value="TolA/TonB C-terminal domain"/>
    <property type="match status" value="1"/>
</dbReference>
<evidence type="ECO:0000256" key="4">
    <source>
        <dbReference type="ARBA" id="ARBA00022475"/>
    </source>
</evidence>
<keyword evidence="3" id="KW-0813">Transport</keyword>
<keyword evidence="7" id="KW-0653">Protein transport</keyword>
<keyword evidence="6" id="KW-0812">Transmembrane</keyword>
<evidence type="ECO:0000256" key="8">
    <source>
        <dbReference type="ARBA" id="ARBA00022989"/>
    </source>
</evidence>
<sequence length="126" mass="14177">MLPAKKKWLQLFVVLMIAIIILPQYVMAAPAVVRVSEEKMAANLIYQPKPIYPNIAKINHIEGKVIMLALISTTGEVEELRLISGHQLLAPLAMEAVKKWKYKPYLVEEKPVKVNTTVTVAFTLPQ</sequence>
<evidence type="ECO:0000256" key="1">
    <source>
        <dbReference type="ARBA" id="ARBA00004383"/>
    </source>
</evidence>
<dbReference type="Pfam" id="PF03544">
    <property type="entry name" value="TonB_C"/>
    <property type="match status" value="1"/>
</dbReference>
<name>A0ABZ3IR84_9FIRM</name>
<gene>
    <name evidence="11" type="ORF">SPSIL_041380</name>
</gene>
<dbReference type="EMBL" id="CP155573">
    <property type="protein sequence ID" value="XFO67919.1"/>
    <property type="molecule type" value="Genomic_DNA"/>
</dbReference>
<dbReference type="NCBIfam" id="TIGR01352">
    <property type="entry name" value="tonB_Cterm"/>
    <property type="match status" value="1"/>
</dbReference>
<keyword evidence="8" id="KW-1133">Transmembrane helix</keyword>
<evidence type="ECO:0000256" key="9">
    <source>
        <dbReference type="ARBA" id="ARBA00023136"/>
    </source>
</evidence>
<comment type="similarity">
    <text evidence="2">Belongs to the TonB family.</text>
</comment>
<dbReference type="RefSeq" id="WP_094603738.1">
    <property type="nucleotide sequence ID" value="NZ_CP155573.1"/>
</dbReference>
<dbReference type="PROSITE" id="PS52015">
    <property type="entry name" value="TONB_CTD"/>
    <property type="match status" value="1"/>
</dbReference>
<feature type="domain" description="TonB C-terminal" evidence="10">
    <location>
        <begin position="37"/>
        <end position="126"/>
    </location>
</feature>
<dbReference type="InterPro" id="IPR051045">
    <property type="entry name" value="TonB-dependent_transducer"/>
</dbReference>
<dbReference type="InterPro" id="IPR006260">
    <property type="entry name" value="TonB/TolA_C"/>
</dbReference>
<evidence type="ECO:0000256" key="2">
    <source>
        <dbReference type="ARBA" id="ARBA00006555"/>
    </source>
</evidence>
<comment type="subcellular location">
    <subcellularLocation>
        <location evidence="1">Cell inner membrane</location>
        <topology evidence="1">Single-pass membrane protein</topology>
        <orientation evidence="1">Periplasmic side</orientation>
    </subcellularLocation>
</comment>
<dbReference type="PANTHER" id="PTHR33446">
    <property type="entry name" value="PROTEIN TONB-RELATED"/>
    <property type="match status" value="1"/>
</dbReference>
<keyword evidence="9" id="KW-0472">Membrane</keyword>
<proteinExistence type="inferred from homology"/>
<organism evidence="11 12">
    <name type="scientific">Sporomusa silvacetica DSM 10669</name>
    <dbReference type="NCBI Taxonomy" id="1123289"/>
    <lineage>
        <taxon>Bacteria</taxon>
        <taxon>Bacillati</taxon>
        <taxon>Bacillota</taxon>
        <taxon>Negativicutes</taxon>
        <taxon>Selenomonadales</taxon>
        <taxon>Sporomusaceae</taxon>
        <taxon>Sporomusa</taxon>
    </lineage>
</organism>
<accession>A0ABZ3IR84</accession>
<evidence type="ECO:0000313" key="11">
    <source>
        <dbReference type="EMBL" id="XFO67919.1"/>
    </source>
</evidence>
<dbReference type="InterPro" id="IPR037682">
    <property type="entry name" value="TonB_C"/>
</dbReference>
<evidence type="ECO:0000256" key="3">
    <source>
        <dbReference type="ARBA" id="ARBA00022448"/>
    </source>
</evidence>
<reference evidence="11" key="1">
    <citation type="submission" date="2024-05" db="EMBL/GenBank/DDBJ databases">
        <title>Isolation and characterization of Sporomusa carbonis sp. nov., a carboxydotrophic hydrogenogen in the genus of Sporomusa isolated from a charcoal burning pile.</title>
        <authorList>
            <person name="Boeer T."/>
            <person name="Rosenbaum F."/>
            <person name="Eysell L."/>
            <person name="Mueller V."/>
            <person name="Daniel R."/>
            <person name="Poehlein A."/>
        </authorList>
    </citation>
    <scope>NUCLEOTIDE SEQUENCE [LARGE SCALE GENOMIC DNA]</scope>
    <source>
        <strain evidence="11">DSM 10669</strain>
    </source>
</reference>
<evidence type="ECO:0000256" key="5">
    <source>
        <dbReference type="ARBA" id="ARBA00022519"/>
    </source>
</evidence>
<evidence type="ECO:0000259" key="10">
    <source>
        <dbReference type="PROSITE" id="PS52015"/>
    </source>
</evidence>